<dbReference type="OrthoDB" id="2129288at2759"/>
<keyword evidence="3" id="KW-1185">Reference proteome</keyword>
<dbReference type="AlphaFoldDB" id="A0A9P4H0T9"/>
<feature type="domain" description="Tautomerase cis-CaaD-like" evidence="1">
    <location>
        <begin position="1"/>
        <end position="152"/>
    </location>
</feature>
<evidence type="ECO:0000313" key="2">
    <source>
        <dbReference type="EMBL" id="KAF2026308.1"/>
    </source>
</evidence>
<reference evidence="2" key="1">
    <citation type="journal article" date="2020" name="Stud. Mycol.">
        <title>101 Dothideomycetes genomes: a test case for predicting lifestyles and emergence of pathogens.</title>
        <authorList>
            <person name="Haridas S."/>
            <person name="Albert R."/>
            <person name="Binder M."/>
            <person name="Bloem J."/>
            <person name="Labutti K."/>
            <person name="Salamov A."/>
            <person name="Andreopoulos B."/>
            <person name="Baker S."/>
            <person name="Barry K."/>
            <person name="Bills G."/>
            <person name="Bluhm B."/>
            <person name="Cannon C."/>
            <person name="Castanera R."/>
            <person name="Culley D."/>
            <person name="Daum C."/>
            <person name="Ezra D."/>
            <person name="Gonzalez J."/>
            <person name="Henrissat B."/>
            <person name="Kuo A."/>
            <person name="Liang C."/>
            <person name="Lipzen A."/>
            <person name="Lutzoni F."/>
            <person name="Magnuson J."/>
            <person name="Mondo S."/>
            <person name="Nolan M."/>
            <person name="Ohm R."/>
            <person name="Pangilinan J."/>
            <person name="Park H.-J."/>
            <person name="Ramirez L."/>
            <person name="Alfaro M."/>
            <person name="Sun H."/>
            <person name="Tritt A."/>
            <person name="Yoshinaga Y."/>
            <person name="Zwiers L.-H."/>
            <person name="Turgeon B."/>
            <person name="Goodwin S."/>
            <person name="Spatafora J."/>
            <person name="Crous P."/>
            <person name="Grigoriev I."/>
        </authorList>
    </citation>
    <scope>NUCLEOTIDE SEQUENCE</scope>
    <source>
        <strain evidence="2">CBS 110217</strain>
    </source>
</reference>
<gene>
    <name evidence="2" type="ORF">EK21DRAFT_92544</name>
</gene>
<dbReference type="Gene3D" id="3.30.429.10">
    <property type="entry name" value="Macrophage Migration Inhibitory Factor"/>
    <property type="match status" value="1"/>
</dbReference>
<name>A0A9P4H0T9_9PLEO</name>
<accession>A0A9P4H0T9</accession>
<evidence type="ECO:0000259" key="1">
    <source>
        <dbReference type="Pfam" id="PF14832"/>
    </source>
</evidence>
<dbReference type="Proteomes" id="UP000799777">
    <property type="component" value="Unassembled WGS sequence"/>
</dbReference>
<dbReference type="Pfam" id="PF14832">
    <property type="entry name" value="Tautomerase_3"/>
    <property type="match status" value="1"/>
</dbReference>
<sequence length="163" mass="18764">MPLWNIYHPPTTFTNTESKRGLAQAITDIYTASPLPAFYVNIIFQPIETESFYIGAIPRPSEHVAANEPGPDSARPFIRITVQNIARTLPNEESRDRFLNKIDHALKPYIEDMGYDWEYSVYETRRDLWKVNGLVPPMPKTDAEVEWVRVNKAVPFEREKGGL</sequence>
<proteinExistence type="predicted"/>
<evidence type="ECO:0000313" key="3">
    <source>
        <dbReference type="Proteomes" id="UP000799777"/>
    </source>
</evidence>
<dbReference type="InterPro" id="IPR028116">
    <property type="entry name" value="Cis-CaaD-like"/>
</dbReference>
<dbReference type="EMBL" id="ML978246">
    <property type="protein sequence ID" value="KAF2026308.1"/>
    <property type="molecule type" value="Genomic_DNA"/>
</dbReference>
<comment type="caution">
    <text evidence="2">The sequence shown here is derived from an EMBL/GenBank/DDBJ whole genome shotgun (WGS) entry which is preliminary data.</text>
</comment>
<dbReference type="InterPro" id="IPR014347">
    <property type="entry name" value="Tautomerase/MIF_sf"/>
</dbReference>
<organism evidence="2 3">
    <name type="scientific">Setomelanomma holmii</name>
    <dbReference type="NCBI Taxonomy" id="210430"/>
    <lineage>
        <taxon>Eukaryota</taxon>
        <taxon>Fungi</taxon>
        <taxon>Dikarya</taxon>
        <taxon>Ascomycota</taxon>
        <taxon>Pezizomycotina</taxon>
        <taxon>Dothideomycetes</taxon>
        <taxon>Pleosporomycetidae</taxon>
        <taxon>Pleosporales</taxon>
        <taxon>Pleosporineae</taxon>
        <taxon>Phaeosphaeriaceae</taxon>
        <taxon>Setomelanomma</taxon>
    </lineage>
</organism>
<protein>
    <recommendedName>
        <fullName evidence="1">Tautomerase cis-CaaD-like domain-containing protein</fullName>
    </recommendedName>
</protein>